<evidence type="ECO:0000256" key="3">
    <source>
        <dbReference type="ARBA" id="ARBA00022827"/>
    </source>
</evidence>
<evidence type="ECO:0000313" key="8">
    <source>
        <dbReference type="EMBL" id="BCK57351.1"/>
    </source>
</evidence>
<evidence type="ECO:0000259" key="6">
    <source>
        <dbReference type="Pfam" id="PF00732"/>
    </source>
</evidence>
<dbReference type="Proteomes" id="UP000516173">
    <property type="component" value="Chromosome"/>
</dbReference>
<protein>
    <submittedName>
        <fullName evidence="8">2-keto-gluconate dehydrogenase</fullName>
    </submittedName>
</protein>
<dbReference type="Pfam" id="PF05199">
    <property type="entry name" value="GMC_oxred_C"/>
    <property type="match status" value="1"/>
</dbReference>
<evidence type="ECO:0000313" key="9">
    <source>
        <dbReference type="Proteomes" id="UP000516173"/>
    </source>
</evidence>
<dbReference type="InterPro" id="IPR000172">
    <property type="entry name" value="GMC_OxRdtase_N"/>
</dbReference>
<organism evidence="8 9">
    <name type="scientific">Nocardia wallacei</name>
    <dbReference type="NCBI Taxonomy" id="480035"/>
    <lineage>
        <taxon>Bacteria</taxon>
        <taxon>Bacillati</taxon>
        <taxon>Actinomycetota</taxon>
        <taxon>Actinomycetes</taxon>
        <taxon>Mycobacteriales</taxon>
        <taxon>Nocardiaceae</taxon>
        <taxon>Nocardia</taxon>
    </lineage>
</organism>
<dbReference type="EMBL" id="AP023396">
    <property type="protein sequence ID" value="BCK57351.1"/>
    <property type="molecule type" value="Genomic_DNA"/>
</dbReference>
<name>A0A7G1KR61_9NOCA</name>
<sequence>MRDVIVIGAGGGGPVIAAELAGRGLDVLLLEAGPRHGAPSEQWSHAENDANNPNHGFLRFGPQDRRQPAWFREWASNVYAWQLAGVGGTTAHYFANSPRPYPGVFQGYSGPDAAAYDRAHEFPFPYAEFVPYLEWVEATLPVQTAAMGTKEQLTFRGCENVGLPVQTTRTTTGASFRPQQNAILQPGGNAGRSDRADLLTYPDATGCTFCGHCFQGCYEPIGAPRNRAAKRSTDNSYVPLGLAADAVRPGGRAVELLADSFVQQIHTEQHGGELVATGVTWRDNSSGARFTEDARVVVLAGGSTESPRLWLNSGLPNPNDWVGRGHTDHFLDWVVGSFDEYTGNSKGANSSARVDFPGHGGIENVGLTPAIQAFSMALSDSGVRGVYDNGRAPLGPWDGPAGRLVGTELMELLSGGIDHLLNFLVLTDDHVEPRNRISLSLFPADENGAPAKIDVARRQRDPRTLANREFMAARAAEIMRAAGARKVYRVDWAPLLLHVHSSMRMGASPADSVLGADAQARWVRRLYIADNSALPNALGGPNPTLSTQALATRTAEHIFRDYFGGDTWVDKESPIVSTDARISARLTDLGDPGVTAGAGR</sequence>
<dbReference type="Pfam" id="PF13450">
    <property type="entry name" value="NAD_binding_8"/>
    <property type="match status" value="1"/>
</dbReference>
<dbReference type="Gene3D" id="3.50.50.60">
    <property type="entry name" value="FAD/NAD(P)-binding domain"/>
    <property type="match status" value="2"/>
</dbReference>
<evidence type="ECO:0000259" key="7">
    <source>
        <dbReference type="Pfam" id="PF05199"/>
    </source>
</evidence>
<feature type="compositionally biased region" description="Polar residues" evidence="5">
    <location>
        <begin position="41"/>
        <end position="54"/>
    </location>
</feature>
<accession>A0A7G1KR61</accession>
<feature type="domain" description="Glucose-methanol-choline oxidoreductase C-terminal" evidence="7">
    <location>
        <begin position="463"/>
        <end position="551"/>
    </location>
</feature>
<gene>
    <name evidence="8" type="ORF">NWFMUON74_51230</name>
</gene>
<evidence type="ECO:0000256" key="2">
    <source>
        <dbReference type="ARBA" id="ARBA00022630"/>
    </source>
</evidence>
<evidence type="ECO:0000256" key="1">
    <source>
        <dbReference type="ARBA" id="ARBA00010790"/>
    </source>
</evidence>
<dbReference type="GeneID" id="80349562"/>
<feature type="domain" description="Glucose-methanol-choline oxidoreductase N-terminal" evidence="6">
    <location>
        <begin position="179"/>
        <end position="330"/>
    </location>
</feature>
<dbReference type="PANTHER" id="PTHR46056">
    <property type="entry name" value="LONG-CHAIN-ALCOHOL OXIDASE"/>
    <property type="match status" value="1"/>
</dbReference>
<keyword evidence="3" id="KW-0274">FAD</keyword>
<reference evidence="8 9" key="1">
    <citation type="submission" date="2020-08" db="EMBL/GenBank/DDBJ databases">
        <title>Genome Sequencing of Nocardia wallacei strain FMUON74 and assembly.</title>
        <authorList>
            <person name="Toyokawa M."/>
            <person name="Uesaka K."/>
        </authorList>
    </citation>
    <scope>NUCLEOTIDE SEQUENCE [LARGE SCALE GENOMIC DNA]</scope>
    <source>
        <strain evidence="8 9">FMUON74</strain>
    </source>
</reference>
<evidence type="ECO:0000256" key="5">
    <source>
        <dbReference type="SAM" id="MobiDB-lite"/>
    </source>
</evidence>
<dbReference type="Pfam" id="PF00732">
    <property type="entry name" value="GMC_oxred_N"/>
    <property type="match status" value="1"/>
</dbReference>
<keyword evidence="2" id="KW-0285">Flavoprotein</keyword>
<dbReference type="AlphaFoldDB" id="A0A7G1KR61"/>
<evidence type="ECO:0000256" key="4">
    <source>
        <dbReference type="ARBA" id="ARBA00023002"/>
    </source>
</evidence>
<dbReference type="KEGG" id="nwl:NWFMUON74_51230"/>
<proteinExistence type="inferred from homology"/>
<keyword evidence="9" id="KW-1185">Reference proteome</keyword>
<dbReference type="SUPFAM" id="SSF51905">
    <property type="entry name" value="FAD/NAD(P)-binding domain"/>
    <property type="match status" value="1"/>
</dbReference>
<comment type="similarity">
    <text evidence="1">Belongs to the GMC oxidoreductase family.</text>
</comment>
<dbReference type="RefSeq" id="WP_187684262.1">
    <property type="nucleotide sequence ID" value="NZ_AP023396.1"/>
</dbReference>
<keyword evidence="4" id="KW-0560">Oxidoreductase</keyword>
<dbReference type="GO" id="GO:0050660">
    <property type="term" value="F:flavin adenine dinucleotide binding"/>
    <property type="evidence" value="ECO:0007669"/>
    <property type="project" value="InterPro"/>
</dbReference>
<dbReference type="InterPro" id="IPR036188">
    <property type="entry name" value="FAD/NAD-bd_sf"/>
</dbReference>
<feature type="region of interest" description="Disordered" evidence="5">
    <location>
        <begin position="38"/>
        <end position="59"/>
    </location>
</feature>
<dbReference type="PANTHER" id="PTHR46056:SF12">
    <property type="entry name" value="LONG-CHAIN-ALCOHOL OXIDASE"/>
    <property type="match status" value="1"/>
</dbReference>
<dbReference type="InterPro" id="IPR007867">
    <property type="entry name" value="GMC_OxRtase_C"/>
</dbReference>
<dbReference type="GO" id="GO:0016614">
    <property type="term" value="F:oxidoreductase activity, acting on CH-OH group of donors"/>
    <property type="evidence" value="ECO:0007669"/>
    <property type="project" value="InterPro"/>
</dbReference>